<organism evidence="2 3">
    <name type="scientific">Ectocarpus siliculosus</name>
    <name type="common">Brown alga</name>
    <name type="synonym">Conferva siliculosa</name>
    <dbReference type="NCBI Taxonomy" id="2880"/>
    <lineage>
        <taxon>Eukaryota</taxon>
        <taxon>Sar</taxon>
        <taxon>Stramenopiles</taxon>
        <taxon>Ochrophyta</taxon>
        <taxon>PX clade</taxon>
        <taxon>Phaeophyceae</taxon>
        <taxon>Ectocarpales</taxon>
        <taxon>Ectocarpaceae</taxon>
        <taxon>Ectocarpus</taxon>
    </lineage>
</organism>
<dbReference type="InParanoid" id="D8LC01"/>
<dbReference type="EMBL" id="FN649733">
    <property type="protein sequence ID" value="CBN79184.1"/>
    <property type="molecule type" value="Genomic_DNA"/>
</dbReference>
<dbReference type="GO" id="GO:0005634">
    <property type="term" value="C:nucleus"/>
    <property type="evidence" value="ECO:0007669"/>
    <property type="project" value="TreeGrafter"/>
</dbReference>
<protein>
    <recommendedName>
        <fullName evidence="1">Thioredoxin domain-containing protein</fullName>
    </recommendedName>
</protein>
<dbReference type="Proteomes" id="UP000002630">
    <property type="component" value="Linkage Group LG08"/>
</dbReference>
<name>D8LC01_ECTSI</name>
<dbReference type="Pfam" id="PF13905">
    <property type="entry name" value="Thioredoxin_8"/>
    <property type="match status" value="2"/>
</dbReference>
<dbReference type="GO" id="GO:0031397">
    <property type="term" value="P:negative regulation of protein ubiquitination"/>
    <property type="evidence" value="ECO:0007669"/>
    <property type="project" value="TreeGrafter"/>
</dbReference>
<dbReference type="AlphaFoldDB" id="D8LC01"/>
<dbReference type="InterPro" id="IPR013766">
    <property type="entry name" value="Thioredoxin_domain"/>
</dbReference>
<keyword evidence="3" id="KW-1185">Reference proteome</keyword>
<dbReference type="OMA" id="NAPCRQF"/>
<dbReference type="GO" id="GO:0030178">
    <property type="term" value="P:negative regulation of Wnt signaling pathway"/>
    <property type="evidence" value="ECO:0007669"/>
    <property type="project" value="TreeGrafter"/>
</dbReference>
<feature type="domain" description="Thioredoxin" evidence="1">
    <location>
        <begin position="103"/>
        <end position="295"/>
    </location>
</feature>
<dbReference type="EMBL" id="FN647683">
    <property type="protein sequence ID" value="CBN79184.1"/>
    <property type="molecule type" value="Genomic_DNA"/>
</dbReference>
<sequence length="428" mass="47093">MTFQELLGPSLKDSAENDVPTAAALEGKVVAFYFSASWCGPCRGFTPQLVKTYNAVRAAGKEFEVVLIGSDRKEDDFLLYHKEMPWLALPFPDRERKSSLSTKFRVRGIPALVIMDQDGSVITPDGREVVGDDPEGKDFPWRPKPLSELIGTEFVTKPGTLAGEEVVRGKTLALYFSAHWCPPCRAFTPRLVQTYKDLKKRAGSDDVEFLFVSSDKDQAQFDDYFREMPWAAIPFGDVNRRRALATRLGVRGIPTLTTIDRDGVVINQTAKGAAIADAKGLEFPWWPKAVEDLSVNSQSNGFHVQEMPSLIVFMEACDDVDQKEVEEALLPIATAEAEAAKANGGQPVLIFFTVKSEASLPTQVRNVCDLKTVPDSPQMIIVNIQGNGAYHLPQGGISAPVNATTIRDFVEAYKSGALERFQLSRGKG</sequence>
<dbReference type="PANTHER" id="PTHR46472:SF1">
    <property type="entry name" value="NUCLEOREDOXIN"/>
    <property type="match status" value="1"/>
</dbReference>
<dbReference type="OrthoDB" id="409136at2759"/>
<evidence type="ECO:0000313" key="2">
    <source>
        <dbReference type="EMBL" id="CBN79184.1"/>
    </source>
</evidence>
<dbReference type="STRING" id="2880.D8LC01"/>
<dbReference type="SUPFAM" id="SSF52833">
    <property type="entry name" value="Thioredoxin-like"/>
    <property type="match status" value="2"/>
</dbReference>
<accession>D8LC01</accession>
<evidence type="ECO:0000259" key="1">
    <source>
        <dbReference type="PROSITE" id="PS51352"/>
    </source>
</evidence>
<dbReference type="InterPro" id="IPR036249">
    <property type="entry name" value="Thioredoxin-like_sf"/>
</dbReference>
<evidence type="ECO:0000313" key="3">
    <source>
        <dbReference type="Proteomes" id="UP000002630"/>
    </source>
</evidence>
<proteinExistence type="predicted"/>
<reference evidence="2 3" key="1">
    <citation type="journal article" date="2010" name="Nature">
        <title>The Ectocarpus genome and the independent evolution of multicellularity in brown algae.</title>
        <authorList>
            <person name="Cock J.M."/>
            <person name="Sterck L."/>
            <person name="Rouze P."/>
            <person name="Scornet D."/>
            <person name="Allen A.E."/>
            <person name="Amoutzias G."/>
            <person name="Anthouard V."/>
            <person name="Artiguenave F."/>
            <person name="Aury J.M."/>
            <person name="Badger J.H."/>
            <person name="Beszteri B."/>
            <person name="Billiau K."/>
            <person name="Bonnet E."/>
            <person name="Bothwell J.H."/>
            <person name="Bowler C."/>
            <person name="Boyen C."/>
            <person name="Brownlee C."/>
            <person name="Carrano C.J."/>
            <person name="Charrier B."/>
            <person name="Cho G.Y."/>
            <person name="Coelho S.M."/>
            <person name="Collen J."/>
            <person name="Corre E."/>
            <person name="Da Silva C."/>
            <person name="Delage L."/>
            <person name="Delaroque N."/>
            <person name="Dittami S.M."/>
            <person name="Doulbeau S."/>
            <person name="Elias M."/>
            <person name="Farnham G."/>
            <person name="Gachon C.M."/>
            <person name="Gschloessl B."/>
            <person name="Heesch S."/>
            <person name="Jabbari K."/>
            <person name="Jubin C."/>
            <person name="Kawai H."/>
            <person name="Kimura K."/>
            <person name="Kloareg B."/>
            <person name="Kupper F.C."/>
            <person name="Lang D."/>
            <person name="Le Bail A."/>
            <person name="Leblanc C."/>
            <person name="Lerouge P."/>
            <person name="Lohr M."/>
            <person name="Lopez P.J."/>
            <person name="Martens C."/>
            <person name="Maumus F."/>
            <person name="Michel G."/>
            <person name="Miranda-Saavedra D."/>
            <person name="Morales J."/>
            <person name="Moreau H."/>
            <person name="Motomura T."/>
            <person name="Nagasato C."/>
            <person name="Napoli C.A."/>
            <person name="Nelson D.R."/>
            <person name="Nyvall-Collen P."/>
            <person name="Peters A.F."/>
            <person name="Pommier C."/>
            <person name="Potin P."/>
            <person name="Poulain J."/>
            <person name="Quesneville H."/>
            <person name="Read B."/>
            <person name="Rensing S.A."/>
            <person name="Ritter A."/>
            <person name="Rousvoal S."/>
            <person name="Samanta M."/>
            <person name="Samson G."/>
            <person name="Schroeder D.C."/>
            <person name="Segurens B."/>
            <person name="Strittmatter M."/>
            <person name="Tonon T."/>
            <person name="Tregear J.W."/>
            <person name="Valentin K."/>
            <person name="von Dassow P."/>
            <person name="Yamagishi T."/>
            <person name="Van de Peer Y."/>
            <person name="Wincker P."/>
        </authorList>
    </citation>
    <scope>NUCLEOTIDE SEQUENCE [LARGE SCALE GENOMIC DNA]</scope>
    <source>
        <strain evidence="3">Ec32 / CCAP1310/4</strain>
    </source>
</reference>
<dbReference type="PROSITE" id="PS51352">
    <property type="entry name" value="THIOREDOXIN_2"/>
    <property type="match status" value="1"/>
</dbReference>
<gene>
    <name evidence="2" type="ORF">Esi_0010_0091</name>
</gene>
<dbReference type="eggNOG" id="KOG2501">
    <property type="taxonomic scope" value="Eukaryota"/>
</dbReference>
<dbReference type="PANTHER" id="PTHR46472">
    <property type="entry name" value="NUCLEOREDOXIN"/>
    <property type="match status" value="1"/>
</dbReference>
<dbReference type="InterPro" id="IPR012336">
    <property type="entry name" value="Thioredoxin-like_fold"/>
</dbReference>
<dbReference type="Gene3D" id="3.40.30.10">
    <property type="entry name" value="Glutaredoxin"/>
    <property type="match status" value="3"/>
</dbReference>
<dbReference type="GO" id="GO:0004791">
    <property type="term" value="F:thioredoxin-disulfide reductase (NADPH) activity"/>
    <property type="evidence" value="ECO:0007669"/>
    <property type="project" value="TreeGrafter"/>
</dbReference>